<evidence type="ECO:0000256" key="2">
    <source>
        <dbReference type="SAM" id="MobiDB-lite"/>
    </source>
</evidence>
<sequence>MWHQRHPKGAVLIPPKSLLLKLFFKKILFTQPAPKWFQTVNRQNSGVIFKEMTSFSLLPAPAMRQMRTWLFVGTILAPGLAVTQLCGTARAAEDETASLEALERQMAHIQEEQKALQKTLVVMQKQIAAHRAALTHGGSGAATRSAMDSSSHRTLTARNAASGASAGHKGWSPETGPDTDTGGPGIETAMNTTPHRTGHHATGPDAQPVFSGANDRPDVEAVIGHRAEDMVSRIAENSVGPHARETVGAQAAGALGDHGVFHMGPVTLILGGFLDASAVVANRHTASGTFNYWQAMPYPNESRYHTNNFEGSARYSRISLMARGNVDAHSTISGFFEMDFGAGAATTDAYESNSYAFRLRQAYLAYDNSDLNFHFLAGQAWSMLTPGRIGIVPRQESLPETIESSMLAGQTWARQLQFRFVKDFLQHRLWLGLSIENSATLYDTTGFNNADGTVTLPNGKIATISSNGTGLTNDAPFSNEIAPDVIGKVAWDPHWGHYEAVGILHFPHDRVASLGQGHNNTAIAGGGGGSMVLPIIPHKVEMRLAGLAGIGIGRYGSVLLPDATLKTNGDIAPIPSIQATGGIIAHPTPRVDVYGFFGYQEAGRRYSNYGSGAYGYGNPNYSNAGCETELSTLGCTANTRSVMEATVGAWYRFFKGHYGTVEAGAQLAYSRRDAWKGQGGGPDTSMSQIFLDFRYLPFQ</sequence>
<feature type="region of interest" description="Disordered" evidence="2">
    <location>
        <begin position="134"/>
        <end position="215"/>
    </location>
</feature>
<dbReference type="Proteomes" id="UP001526446">
    <property type="component" value="Unassembled WGS sequence"/>
</dbReference>
<evidence type="ECO:0000256" key="1">
    <source>
        <dbReference type="SAM" id="Coils"/>
    </source>
</evidence>
<reference evidence="3 4" key="1">
    <citation type="submission" date="2022-11" db="EMBL/GenBank/DDBJ databases">
        <title>Genome sequencing of Acetobacter type strain.</title>
        <authorList>
            <person name="Heo J."/>
            <person name="Lee D."/>
            <person name="Han B.-H."/>
            <person name="Hong S.-B."/>
            <person name="Kwon S.-W."/>
        </authorList>
    </citation>
    <scope>NUCLEOTIDE SEQUENCE [LARGE SCALE GENOMIC DNA]</scope>
    <source>
        <strain evidence="3 4">KACC 21251</strain>
    </source>
</reference>
<keyword evidence="1" id="KW-0175">Coiled coil</keyword>
<proteinExistence type="predicted"/>
<keyword evidence="4" id="KW-1185">Reference proteome</keyword>
<evidence type="ECO:0000313" key="4">
    <source>
        <dbReference type="Proteomes" id="UP001526446"/>
    </source>
</evidence>
<evidence type="ECO:0000313" key="3">
    <source>
        <dbReference type="EMBL" id="MCX2561554.1"/>
    </source>
</evidence>
<accession>A0ABT3Q8G2</accession>
<organism evidence="3 4">
    <name type="scientific">Acetobacter farinalis</name>
    <dbReference type="NCBI Taxonomy" id="1260984"/>
    <lineage>
        <taxon>Bacteria</taxon>
        <taxon>Pseudomonadati</taxon>
        <taxon>Pseudomonadota</taxon>
        <taxon>Alphaproteobacteria</taxon>
        <taxon>Acetobacterales</taxon>
        <taxon>Acetobacteraceae</taxon>
        <taxon>Acetobacter</taxon>
    </lineage>
</organism>
<gene>
    <name evidence="3" type="ORF">OQ252_09120</name>
</gene>
<name>A0ABT3Q8G2_9PROT</name>
<protein>
    <recommendedName>
        <fullName evidence="5">Porin</fullName>
    </recommendedName>
</protein>
<evidence type="ECO:0008006" key="5">
    <source>
        <dbReference type="Google" id="ProtNLM"/>
    </source>
</evidence>
<feature type="compositionally biased region" description="Polar residues" evidence="2">
    <location>
        <begin position="146"/>
        <end position="159"/>
    </location>
</feature>
<dbReference type="EMBL" id="JAPIUX010000010">
    <property type="protein sequence ID" value="MCX2561554.1"/>
    <property type="molecule type" value="Genomic_DNA"/>
</dbReference>
<comment type="caution">
    <text evidence="3">The sequence shown here is derived from an EMBL/GenBank/DDBJ whole genome shotgun (WGS) entry which is preliminary data.</text>
</comment>
<feature type="coiled-coil region" evidence="1">
    <location>
        <begin position="92"/>
        <end position="126"/>
    </location>
</feature>